<dbReference type="SMART" id="SM00220">
    <property type="entry name" value="S_TKc"/>
    <property type="match status" value="1"/>
</dbReference>
<dbReference type="Pfam" id="PF00069">
    <property type="entry name" value="Pkinase"/>
    <property type="match status" value="1"/>
</dbReference>
<keyword evidence="6" id="KW-1185">Reference proteome</keyword>
<feature type="compositionally biased region" description="Low complexity" evidence="3">
    <location>
        <begin position="487"/>
        <end position="502"/>
    </location>
</feature>
<dbReference type="GO" id="GO:0005524">
    <property type="term" value="F:ATP binding"/>
    <property type="evidence" value="ECO:0007669"/>
    <property type="project" value="UniProtKB-KW"/>
</dbReference>
<accession>A0AAD2Q2Z7</accession>
<proteinExistence type="predicted"/>
<evidence type="ECO:0000256" key="3">
    <source>
        <dbReference type="SAM" id="MobiDB-lite"/>
    </source>
</evidence>
<feature type="compositionally biased region" description="Basic and acidic residues" evidence="3">
    <location>
        <begin position="1"/>
        <end position="10"/>
    </location>
</feature>
<keyword evidence="1" id="KW-0547">Nucleotide-binding</keyword>
<dbReference type="EMBL" id="CAVNYO010000166">
    <property type="protein sequence ID" value="CAK5270386.1"/>
    <property type="molecule type" value="Genomic_DNA"/>
</dbReference>
<dbReference type="PROSITE" id="PS50011">
    <property type="entry name" value="PROTEIN_KINASE_DOM"/>
    <property type="match status" value="1"/>
</dbReference>
<dbReference type="GO" id="GO:0004674">
    <property type="term" value="F:protein serine/threonine kinase activity"/>
    <property type="evidence" value="ECO:0007669"/>
    <property type="project" value="TreeGrafter"/>
</dbReference>
<protein>
    <recommendedName>
        <fullName evidence="4">Protein kinase domain-containing protein</fullName>
    </recommendedName>
</protein>
<dbReference type="GO" id="GO:0000226">
    <property type="term" value="P:microtubule cytoskeleton organization"/>
    <property type="evidence" value="ECO:0007669"/>
    <property type="project" value="TreeGrafter"/>
</dbReference>
<feature type="compositionally biased region" description="Low complexity" evidence="3">
    <location>
        <begin position="575"/>
        <end position="589"/>
    </location>
</feature>
<name>A0AAD2Q2Z7_9AGAR</name>
<dbReference type="AlphaFoldDB" id="A0AAD2Q2Z7"/>
<feature type="domain" description="Protein kinase" evidence="4">
    <location>
        <begin position="85"/>
        <end position="423"/>
    </location>
</feature>
<gene>
    <name evidence="5" type="ORF">MYCIT1_LOCUS14759</name>
</gene>
<evidence type="ECO:0000256" key="1">
    <source>
        <dbReference type="ARBA" id="ARBA00022741"/>
    </source>
</evidence>
<dbReference type="SUPFAM" id="SSF56112">
    <property type="entry name" value="Protein kinase-like (PK-like)"/>
    <property type="match status" value="1"/>
</dbReference>
<dbReference type="PROSITE" id="PS00108">
    <property type="entry name" value="PROTEIN_KINASE_ST"/>
    <property type="match status" value="1"/>
</dbReference>
<feature type="compositionally biased region" description="Low complexity" evidence="3">
    <location>
        <begin position="44"/>
        <end position="63"/>
    </location>
</feature>
<dbReference type="GO" id="GO:0005737">
    <property type="term" value="C:cytoplasm"/>
    <property type="evidence" value="ECO:0007669"/>
    <property type="project" value="TreeGrafter"/>
</dbReference>
<evidence type="ECO:0000259" key="4">
    <source>
        <dbReference type="PROSITE" id="PS50011"/>
    </source>
</evidence>
<organism evidence="5 6">
    <name type="scientific">Mycena citricolor</name>
    <dbReference type="NCBI Taxonomy" id="2018698"/>
    <lineage>
        <taxon>Eukaryota</taxon>
        <taxon>Fungi</taxon>
        <taxon>Dikarya</taxon>
        <taxon>Basidiomycota</taxon>
        <taxon>Agaricomycotina</taxon>
        <taxon>Agaricomycetes</taxon>
        <taxon>Agaricomycetidae</taxon>
        <taxon>Agaricales</taxon>
        <taxon>Marasmiineae</taxon>
        <taxon>Mycenaceae</taxon>
        <taxon>Mycena</taxon>
    </lineage>
</organism>
<dbReference type="Proteomes" id="UP001295794">
    <property type="component" value="Unassembled WGS sequence"/>
</dbReference>
<evidence type="ECO:0000256" key="2">
    <source>
        <dbReference type="ARBA" id="ARBA00022840"/>
    </source>
</evidence>
<feature type="compositionally biased region" description="Low complexity" evidence="3">
    <location>
        <begin position="597"/>
        <end position="613"/>
    </location>
</feature>
<keyword evidence="2" id="KW-0067">ATP-binding</keyword>
<sequence>MPHTPRDNAFRRFFSSDNFGRAPPLVTDSPSPDRRGTPDEPVDAASSPAALFLSAFSPSSSSSGRGSQEQSDVEPEGEGSVVGQFTLGPIIAHGGFSTIRRATSLSNGSTVAVKIVPKEVQKESSTRKRIAHEETIWTMLSHEHILPLFACVHTPTADCFVTQLCPGGSLFDVLRAGVPPVEETGRMFRQVVRGLRYLHNQAGIVHRDVKLENVLIDEAGVCRIADFGMAVQLDDSAVEDDDWPEGLPVPKGAGVQRAVSLAVPRHASHRFSRPTAPSTPPTDFQPGSLPYAAPELLRSPPLTTSVSMSGKTKAEAMANANKSASAFVQGKSGSTASPGASTVTPPAPAQDIWALGVMLFALLVGRLPFVDSFEPRLVLKILDGNYTPPPHASKRTLSVLRGCLSMRVTDRWGIERIDEAAWAVGGEDSASASHDGDHSHMPRHHARAPFPAPLPTHELDRGRAQSGAAARRAERSASRAPYDSYSRSRSMTRSRTTQSGSRSRSRSRSPGPPRTPVDLASPSLVLPAMAGLGIGFPGKGRGRTLTEEREPEPEPEPAEAEVVTCATFLSPGDFGASTSTSTSRRAGSTPPVAWRDSLSGSGRTRSLSGTGAV</sequence>
<evidence type="ECO:0000313" key="6">
    <source>
        <dbReference type="Proteomes" id="UP001295794"/>
    </source>
</evidence>
<evidence type="ECO:0000313" key="5">
    <source>
        <dbReference type="EMBL" id="CAK5270386.1"/>
    </source>
</evidence>
<dbReference type="InterPro" id="IPR000719">
    <property type="entry name" value="Prot_kinase_dom"/>
</dbReference>
<dbReference type="InterPro" id="IPR008271">
    <property type="entry name" value="Ser/Thr_kinase_AS"/>
</dbReference>
<dbReference type="PANTHER" id="PTHR24346">
    <property type="entry name" value="MAP/MICROTUBULE AFFINITY-REGULATING KINASE"/>
    <property type="match status" value="1"/>
</dbReference>
<feature type="region of interest" description="Disordered" evidence="3">
    <location>
        <begin position="427"/>
        <end position="613"/>
    </location>
</feature>
<dbReference type="GO" id="GO:0035556">
    <property type="term" value="P:intracellular signal transduction"/>
    <property type="evidence" value="ECO:0007669"/>
    <property type="project" value="TreeGrafter"/>
</dbReference>
<dbReference type="Gene3D" id="1.10.510.10">
    <property type="entry name" value="Transferase(Phosphotransferase) domain 1"/>
    <property type="match status" value="2"/>
</dbReference>
<reference evidence="5" key="1">
    <citation type="submission" date="2023-11" db="EMBL/GenBank/DDBJ databases">
        <authorList>
            <person name="De Vega J J."/>
            <person name="De Vega J J."/>
        </authorList>
    </citation>
    <scope>NUCLEOTIDE SEQUENCE</scope>
</reference>
<comment type="caution">
    <text evidence="5">The sequence shown here is derived from an EMBL/GenBank/DDBJ whole genome shotgun (WGS) entry which is preliminary data.</text>
</comment>
<feature type="region of interest" description="Disordered" evidence="3">
    <location>
        <begin position="266"/>
        <end position="291"/>
    </location>
</feature>
<feature type="region of interest" description="Disordered" evidence="3">
    <location>
        <begin position="1"/>
        <end position="80"/>
    </location>
</feature>
<feature type="compositionally biased region" description="Acidic residues" evidence="3">
    <location>
        <begin position="549"/>
        <end position="559"/>
    </location>
</feature>
<dbReference type="PANTHER" id="PTHR24346:SF76">
    <property type="entry name" value="NON-SPECIFIC SERINE_THREONINE PROTEIN KINASE"/>
    <property type="match status" value="1"/>
</dbReference>
<dbReference type="InterPro" id="IPR011009">
    <property type="entry name" value="Kinase-like_dom_sf"/>
</dbReference>